<dbReference type="PROSITE" id="PS50234">
    <property type="entry name" value="VWFA"/>
    <property type="match status" value="1"/>
</dbReference>
<gene>
    <name evidence="5" type="ORF">LVIROSA_LOCUS8706</name>
</gene>
<dbReference type="InterPro" id="IPR036465">
    <property type="entry name" value="vWFA_dom_sf"/>
</dbReference>
<proteinExistence type="predicted"/>
<protein>
    <recommendedName>
        <fullName evidence="7">RING-type domain-containing protein</fullName>
    </recommendedName>
</protein>
<dbReference type="GO" id="GO:0008270">
    <property type="term" value="F:zinc ion binding"/>
    <property type="evidence" value="ECO:0007669"/>
    <property type="project" value="UniProtKB-KW"/>
</dbReference>
<evidence type="ECO:0000259" key="3">
    <source>
        <dbReference type="PROSITE" id="PS50089"/>
    </source>
</evidence>
<evidence type="ECO:0000313" key="5">
    <source>
        <dbReference type="EMBL" id="CAH1421296.1"/>
    </source>
</evidence>
<feature type="region of interest" description="Disordered" evidence="2">
    <location>
        <begin position="16"/>
        <end position="79"/>
    </location>
</feature>
<dbReference type="SUPFAM" id="SSF53300">
    <property type="entry name" value="vWA-like"/>
    <property type="match status" value="1"/>
</dbReference>
<feature type="domain" description="RING-type" evidence="3">
    <location>
        <begin position="141"/>
        <end position="185"/>
    </location>
</feature>
<feature type="domain" description="VWFA" evidence="4">
    <location>
        <begin position="343"/>
        <end position="502"/>
    </location>
</feature>
<dbReference type="PROSITE" id="PS50089">
    <property type="entry name" value="ZF_RING_2"/>
    <property type="match status" value="1"/>
</dbReference>
<feature type="compositionally biased region" description="Basic and acidic residues" evidence="2">
    <location>
        <begin position="26"/>
        <end position="35"/>
    </location>
</feature>
<accession>A0AAU9M2H2</accession>
<dbReference type="EMBL" id="CAKMRJ010001112">
    <property type="protein sequence ID" value="CAH1421296.1"/>
    <property type="molecule type" value="Genomic_DNA"/>
</dbReference>
<dbReference type="AlphaFoldDB" id="A0AAU9M2H2"/>
<dbReference type="Gene3D" id="3.40.50.410">
    <property type="entry name" value="von Willebrand factor, type A domain"/>
    <property type="match status" value="1"/>
</dbReference>
<dbReference type="Pfam" id="PF13639">
    <property type="entry name" value="zf-RING_2"/>
    <property type="match status" value="1"/>
</dbReference>
<evidence type="ECO:0000256" key="2">
    <source>
        <dbReference type="SAM" id="MobiDB-lite"/>
    </source>
</evidence>
<dbReference type="SMART" id="SM00327">
    <property type="entry name" value="VWA"/>
    <property type="match status" value="1"/>
</dbReference>
<dbReference type="InterPro" id="IPR057427">
    <property type="entry name" value="WAV3_C"/>
</dbReference>
<organism evidence="5 6">
    <name type="scientific">Lactuca virosa</name>
    <dbReference type="NCBI Taxonomy" id="75947"/>
    <lineage>
        <taxon>Eukaryota</taxon>
        <taxon>Viridiplantae</taxon>
        <taxon>Streptophyta</taxon>
        <taxon>Embryophyta</taxon>
        <taxon>Tracheophyta</taxon>
        <taxon>Spermatophyta</taxon>
        <taxon>Magnoliopsida</taxon>
        <taxon>eudicotyledons</taxon>
        <taxon>Gunneridae</taxon>
        <taxon>Pentapetalae</taxon>
        <taxon>asterids</taxon>
        <taxon>campanulids</taxon>
        <taxon>Asterales</taxon>
        <taxon>Asteraceae</taxon>
        <taxon>Cichorioideae</taxon>
        <taxon>Cichorieae</taxon>
        <taxon>Lactucinae</taxon>
        <taxon>Lactuca</taxon>
    </lineage>
</organism>
<dbReference type="PANTHER" id="PTHR10579:SF59">
    <property type="entry name" value="E3 UBIQUITIN-PROTEIN LIGASE EDA40-RELATED"/>
    <property type="match status" value="1"/>
</dbReference>
<keyword evidence="1" id="KW-0479">Metal-binding</keyword>
<evidence type="ECO:0000259" key="4">
    <source>
        <dbReference type="PROSITE" id="PS50234"/>
    </source>
</evidence>
<sequence>MVFGWRRAFCTSVPREVDSSSAVRATGDDPDHERNGGGGGGGGGGGTPKFGGRFGFFSSSSSNPSTPRLQSQTDLTPRLRCRTTSVNLPEKSASVPVSPKLQCKTTGSHGVFQWSSTPSSPRSPSTFSLLKSNLRLTSNRCGLCLQSVKRGRGVAIYTAECSHGFHFPCIAGHVKQKGSLACPTCGTVWKEMPVLSVNDENQKHHFGEEEETLREKLATTLMIDVVEKKNSKLRKQHSFKPDLKIYDDDEPLPSLTPKARFNPIPETDENCDEDSIEEFQGFHSNSSNSNSPVGVHAKDVDVRLLPETAVISAGRNHETNAIILKVKAPSMPPAKSEGRAPIDVVTVVDVSRKMSTEKIQMMKRTMRLIISSLSSSDRLSIVAFSSYSKRLLPLKRMTTTGQRTARRIVDAMAVLEGSSNGIDAVRKAAKVLEDRREKNAAGSIILISDVPDQSSHVSSTRYSHSQTHLDVALHTVKLAINDDHSFAKSIGNLLNVVVQDLQLDFRFIFGSPPAEITAVYSYTPKPVALGSGRIRIRELFANEERELLIEMKVPTSAMRVHQVLSVSCTYRESVTHEIIHSKENTLVVPLPNPTTLRSSAITIQRLRSLFVTTRAIAESHRLTARNDIIGAYHILISARALIQQTTSASTPTNEFLTSLEAELNDLQRRRVVQAGRATLDTAVEPLTPTSAWRVAEKLAKVAIMRKSLNRVSDLHGFEDARF</sequence>
<name>A0AAU9M2H2_9ASTR</name>
<dbReference type="PANTHER" id="PTHR10579">
    <property type="entry name" value="CALCIUM-ACTIVATED CHLORIDE CHANNEL REGULATOR"/>
    <property type="match status" value="1"/>
</dbReference>
<comment type="caution">
    <text evidence="5">The sequence shown here is derived from an EMBL/GenBank/DDBJ whole genome shotgun (WGS) entry which is preliminary data.</text>
</comment>
<keyword evidence="6" id="KW-1185">Reference proteome</keyword>
<dbReference type="SMART" id="SM00184">
    <property type="entry name" value="RING"/>
    <property type="match status" value="1"/>
</dbReference>
<dbReference type="Pfam" id="PF13519">
    <property type="entry name" value="VWA_2"/>
    <property type="match status" value="1"/>
</dbReference>
<feature type="compositionally biased region" description="Polar residues" evidence="2">
    <location>
        <begin position="63"/>
        <end position="75"/>
    </location>
</feature>
<dbReference type="InterPro" id="IPR001841">
    <property type="entry name" value="Znf_RING"/>
</dbReference>
<keyword evidence="1" id="KW-0863">Zinc-finger</keyword>
<evidence type="ECO:0000256" key="1">
    <source>
        <dbReference type="PROSITE-ProRule" id="PRU00175"/>
    </source>
</evidence>
<dbReference type="InterPro" id="IPR002035">
    <property type="entry name" value="VWF_A"/>
</dbReference>
<dbReference type="SUPFAM" id="SSF57850">
    <property type="entry name" value="RING/U-box"/>
    <property type="match status" value="1"/>
</dbReference>
<dbReference type="Gene3D" id="3.30.40.10">
    <property type="entry name" value="Zinc/RING finger domain, C3HC4 (zinc finger)"/>
    <property type="match status" value="1"/>
</dbReference>
<evidence type="ECO:0000313" key="6">
    <source>
        <dbReference type="Proteomes" id="UP001157418"/>
    </source>
</evidence>
<dbReference type="Proteomes" id="UP001157418">
    <property type="component" value="Unassembled WGS sequence"/>
</dbReference>
<reference evidence="5 6" key="1">
    <citation type="submission" date="2022-01" db="EMBL/GenBank/DDBJ databases">
        <authorList>
            <person name="Xiong W."/>
            <person name="Schranz E."/>
        </authorList>
    </citation>
    <scope>NUCLEOTIDE SEQUENCE [LARGE SCALE GENOMIC DNA]</scope>
</reference>
<evidence type="ECO:0008006" key="7">
    <source>
        <dbReference type="Google" id="ProtNLM"/>
    </source>
</evidence>
<dbReference type="InterPro" id="IPR013083">
    <property type="entry name" value="Znf_RING/FYVE/PHD"/>
</dbReference>
<keyword evidence="1" id="KW-0862">Zinc</keyword>
<feature type="compositionally biased region" description="Gly residues" evidence="2">
    <location>
        <begin position="36"/>
        <end position="54"/>
    </location>
</feature>
<dbReference type="Pfam" id="PF25243">
    <property type="entry name" value="WAV3_C"/>
    <property type="match status" value="1"/>
</dbReference>
<dbReference type="InterPro" id="IPR051266">
    <property type="entry name" value="CLCR"/>
</dbReference>